<dbReference type="SUPFAM" id="SSF47413">
    <property type="entry name" value="lambda repressor-like DNA-binding domains"/>
    <property type="match status" value="1"/>
</dbReference>
<dbReference type="PANTHER" id="PTHR46797">
    <property type="entry name" value="HTH-TYPE TRANSCRIPTIONAL REGULATOR"/>
    <property type="match status" value="1"/>
</dbReference>
<dbReference type="InterPro" id="IPR010982">
    <property type="entry name" value="Lambda_DNA-bd_dom_sf"/>
</dbReference>
<evidence type="ECO:0000313" key="3">
    <source>
        <dbReference type="EMBL" id="OXM82946.1"/>
    </source>
</evidence>
<accession>A0A229UHT1</accession>
<dbReference type="Gene3D" id="1.10.260.40">
    <property type="entry name" value="lambda repressor-like DNA-binding domains"/>
    <property type="match status" value="1"/>
</dbReference>
<dbReference type="PROSITE" id="PS50943">
    <property type="entry name" value="HTH_CROC1"/>
    <property type="match status" value="1"/>
</dbReference>
<comment type="caution">
    <text evidence="3">The sequence shown here is derived from an EMBL/GenBank/DDBJ whole genome shotgun (WGS) entry which is preliminary data.</text>
</comment>
<proteinExistence type="predicted"/>
<dbReference type="GO" id="GO:0005829">
    <property type="term" value="C:cytosol"/>
    <property type="evidence" value="ECO:0007669"/>
    <property type="project" value="TreeGrafter"/>
</dbReference>
<dbReference type="CDD" id="cd00093">
    <property type="entry name" value="HTH_XRE"/>
    <property type="match status" value="1"/>
</dbReference>
<dbReference type="Pfam" id="PF01381">
    <property type="entry name" value="HTH_3"/>
    <property type="match status" value="1"/>
</dbReference>
<dbReference type="GO" id="GO:0003677">
    <property type="term" value="F:DNA binding"/>
    <property type="evidence" value="ECO:0007669"/>
    <property type="project" value="UniProtKB-KW"/>
</dbReference>
<dbReference type="AlphaFoldDB" id="A0A229UHT1"/>
<evidence type="ECO:0000256" key="1">
    <source>
        <dbReference type="ARBA" id="ARBA00023125"/>
    </source>
</evidence>
<dbReference type="GO" id="GO:0003700">
    <property type="term" value="F:DNA-binding transcription factor activity"/>
    <property type="evidence" value="ECO:0007669"/>
    <property type="project" value="TreeGrafter"/>
</dbReference>
<keyword evidence="4" id="KW-1185">Reference proteome</keyword>
<keyword evidence="1" id="KW-0238">DNA-binding</keyword>
<name>A0A229UHT1_9BACL</name>
<feature type="domain" description="HTH cro/C1-type" evidence="2">
    <location>
        <begin position="32"/>
        <end position="86"/>
    </location>
</feature>
<sequence>MKSWDDVRKNTSSVPEEELHALEFTAKLVAKIIHKRKELGWTQAQLAQAAGLQQSAVARIEKAKVVPKIDTIQILAKAVGMKLDLVIDEQAAAVV</sequence>
<dbReference type="Proteomes" id="UP000215509">
    <property type="component" value="Unassembled WGS sequence"/>
</dbReference>
<evidence type="ECO:0000259" key="2">
    <source>
        <dbReference type="PROSITE" id="PS50943"/>
    </source>
</evidence>
<dbReference type="EMBL" id="NMQW01000053">
    <property type="protein sequence ID" value="OXM82946.1"/>
    <property type="molecule type" value="Genomic_DNA"/>
</dbReference>
<dbReference type="PANTHER" id="PTHR46797:SF1">
    <property type="entry name" value="METHYLPHOSPHONATE SYNTHASE"/>
    <property type="match status" value="1"/>
</dbReference>
<dbReference type="SMART" id="SM00530">
    <property type="entry name" value="HTH_XRE"/>
    <property type="match status" value="1"/>
</dbReference>
<reference evidence="3 4" key="1">
    <citation type="submission" date="2017-07" db="EMBL/GenBank/DDBJ databases">
        <title>Genome sequencing and assembly of Paenibacillus rigui.</title>
        <authorList>
            <person name="Mayilraj S."/>
        </authorList>
    </citation>
    <scope>NUCLEOTIDE SEQUENCE [LARGE SCALE GENOMIC DNA]</scope>
    <source>
        <strain evidence="3 4">JCM 16352</strain>
    </source>
</reference>
<gene>
    <name evidence="3" type="ORF">CF651_28485</name>
</gene>
<dbReference type="OrthoDB" id="2038700at2"/>
<dbReference type="RefSeq" id="WP_094018249.1">
    <property type="nucleotide sequence ID" value="NZ_NMQW01000053.1"/>
</dbReference>
<organism evidence="3 4">
    <name type="scientific">Paenibacillus rigui</name>
    <dbReference type="NCBI Taxonomy" id="554312"/>
    <lineage>
        <taxon>Bacteria</taxon>
        <taxon>Bacillati</taxon>
        <taxon>Bacillota</taxon>
        <taxon>Bacilli</taxon>
        <taxon>Bacillales</taxon>
        <taxon>Paenibacillaceae</taxon>
        <taxon>Paenibacillus</taxon>
    </lineage>
</organism>
<evidence type="ECO:0000313" key="4">
    <source>
        <dbReference type="Proteomes" id="UP000215509"/>
    </source>
</evidence>
<dbReference type="InterPro" id="IPR001387">
    <property type="entry name" value="Cro/C1-type_HTH"/>
</dbReference>
<dbReference type="InterPro" id="IPR050807">
    <property type="entry name" value="TransReg_Diox_bact_type"/>
</dbReference>
<protein>
    <submittedName>
        <fullName evidence="3">Transcriptional regulator</fullName>
    </submittedName>
</protein>